<accession>A0A8K0DBE1</accession>
<evidence type="ECO:0000259" key="7">
    <source>
        <dbReference type="PROSITE" id="PS50900"/>
    </source>
</evidence>
<keyword evidence="3 6" id="KW-0732">Signal</keyword>
<dbReference type="PROSITE" id="PS50900">
    <property type="entry name" value="PLAC"/>
    <property type="match status" value="1"/>
</dbReference>
<dbReference type="GO" id="GO:0030198">
    <property type="term" value="P:extracellular matrix organization"/>
    <property type="evidence" value="ECO:0007669"/>
    <property type="project" value="TreeGrafter"/>
</dbReference>
<organism evidence="8 9">
    <name type="scientific">Ignelater luminosus</name>
    <name type="common">Cucubano</name>
    <name type="synonym">Pyrophorus luminosus</name>
    <dbReference type="NCBI Taxonomy" id="2038154"/>
    <lineage>
        <taxon>Eukaryota</taxon>
        <taxon>Metazoa</taxon>
        <taxon>Ecdysozoa</taxon>
        <taxon>Arthropoda</taxon>
        <taxon>Hexapoda</taxon>
        <taxon>Insecta</taxon>
        <taxon>Pterygota</taxon>
        <taxon>Neoptera</taxon>
        <taxon>Endopterygota</taxon>
        <taxon>Coleoptera</taxon>
        <taxon>Polyphaga</taxon>
        <taxon>Elateriformia</taxon>
        <taxon>Elateroidea</taxon>
        <taxon>Elateridae</taxon>
        <taxon>Agrypninae</taxon>
        <taxon>Pyrophorini</taxon>
        <taxon>Ignelater</taxon>
    </lineage>
</organism>
<dbReference type="PANTHER" id="PTHR13723:SF305">
    <property type="entry name" value="PROTEIN MADD-4"/>
    <property type="match status" value="1"/>
</dbReference>
<dbReference type="GO" id="GO:0004222">
    <property type="term" value="F:metalloendopeptidase activity"/>
    <property type="evidence" value="ECO:0007669"/>
    <property type="project" value="TreeGrafter"/>
</dbReference>
<dbReference type="Pfam" id="PF19030">
    <property type="entry name" value="TSP1_ADAMTS"/>
    <property type="match status" value="6"/>
</dbReference>
<evidence type="ECO:0000313" key="8">
    <source>
        <dbReference type="EMBL" id="KAF2901189.1"/>
    </source>
</evidence>
<dbReference type="OrthoDB" id="5781878at2759"/>
<dbReference type="InterPro" id="IPR000884">
    <property type="entry name" value="TSP1_rpt"/>
</dbReference>
<evidence type="ECO:0000256" key="5">
    <source>
        <dbReference type="SAM" id="MobiDB-lite"/>
    </source>
</evidence>
<dbReference type="PROSITE" id="PS50092">
    <property type="entry name" value="TSP1"/>
    <property type="match status" value="5"/>
</dbReference>
<dbReference type="GO" id="GO:0005576">
    <property type="term" value="C:extracellular region"/>
    <property type="evidence" value="ECO:0007669"/>
    <property type="project" value="UniProtKB-SubCell"/>
</dbReference>
<keyword evidence="9" id="KW-1185">Reference proteome</keyword>
<evidence type="ECO:0000256" key="3">
    <source>
        <dbReference type="ARBA" id="ARBA00022729"/>
    </source>
</evidence>
<comment type="subcellular location">
    <subcellularLocation>
        <location evidence="1">Secreted</location>
    </subcellularLocation>
</comment>
<dbReference type="InterPro" id="IPR010909">
    <property type="entry name" value="PLAC"/>
</dbReference>
<keyword evidence="2" id="KW-0964">Secreted</keyword>
<feature type="region of interest" description="Disordered" evidence="5">
    <location>
        <begin position="162"/>
        <end position="199"/>
    </location>
</feature>
<feature type="signal peptide" evidence="6">
    <location>
        <begin position="1"/>
        <end position="20"/>
    </location>
</feature>
<keyword evidence="4" id="KW-0677">Repeat</keyword>
<evidence type="ECO:0000256" key="2">
    <source>
        <dbReference type="ARBA" id="ARBA00022525"/>
    </source>
</evidence>
<comment type="caution">
    <text evidence="8">The sequence shown here is derived from an EMBL/GenBank/DDBJ whole genome shotgun (WGS) entry which is preliminary data.</text>
</comment>
<dbReference type="AlphaFoldDB" id="A0A8K0DBE1"/>
<gene>
    <name evidence="8" type="ORF">ILUMI_04998</name>
</gene>
<evidence type="ECO:0000256" key="1">
    <source>
        <dbReference type="ARBA" id="ARBA00004613"/>
    </source>
</evidence>
<dbReference type="SMART" id="SM00209">
    <property type="entry name" value="TSP1"/>
    <property type="match status" value="5"/>
</dbReference>
<dbReference type="SUPFAM" id="SSF82895">
    <property type="entry name" value="TSP-1 type 1 repeat"/>
    <property type="match status" value="6"/>
</dbReference>
<name>A0A8K0DBE1_IGNLU</name>
<feature type="chain" id="PRO_5035467833" description="PLAC domain-containing protein" evidence="6">
    <location>
        <begin position="21"/>
        <end position="619"/>
    </location>
</feature>
<dbReference type="Gene3D" id="2.60.120.830">
    <property type="match status" value="1"/>
</dbReference>
<sequence length="619" mass="68537">MMWIPFIITLLSVASNGVVGSIDETPEECSACLKGSCRSISGLYTKPDLPPGYSLVAQIPQGACRIIVQQLKHTRNNIALRNANGSYIINGDWKFSPSRMVEGAGSRFFYRKQDTATLETITSSGPLANPVDIMIVNQQQNLGIKYGYAIPETTSVEQIAPPFLKRPANPPNTVGLEPRRLDPPINSVTQRDEARPTHTYRKRVRRRFAWKISGVSACSKSCGGGIQTTIFSCVREHTQTPVPEKRCAHLERPLPQQIRCNTQPCPPYWGGVWGPCSGSCGQGVQHFILQCQQDTPSGQKVMVNEAACLHSKPIASSRPCRLPLCDNEADNEVHQNPNTDNVVEIQEWKVGPWSQCSVSCGTGQRTRTVSCTSGRCPPEKRPSHAEYCDSGRCAIHGQQISPWLISEWSQCSEACGTGSQTRLAVCGRGDACEASTEPETTRACSSDRYCVGQWFVGPWGICSDSCNGSSKQTREVMCLVKVRGQSRITNEMTCSVQEKPPTERLCQGSCLPRWFVGEWNVCEGSCPSGTQRREIRCLDGQGLPSNSCEEKERPIIKRPCACEKRDDQMNKVAHDEPQDHNCVDKFSHCYLAVQARLCQYAYYISNCCMSCRKAMQDLK</sequence>
<dbReference type="InterPro" id="IPR050439">
    <property type="entry name" value="ADAMTS_ADAMTS-like"/>
</dbReference>
<dbReference type="Proteomes" id="UP000801492">
    <property type="component" value="Unassembled WGS sequence"/>
</dbReference>
<reference evidence="8" key="1">
    <citation type="submission" date="2019-08" db="EMBL/GenBank/DDBJ databases">
        <title>The genome of the North American firefly Photinus pyralis.</title>
        <authorList>
            <consortium name="Photinus pyralis genome working group"/>
            <person name="Fallon T.R."/>
            <person name="Sander Lower S.E."/>
            <person name="Weng J.-K."/>
        </authorList>
    </citation>
    <scope>NUCLEOTIDE SEQUENCE</scope>
    <source>
        <strain evidence="8">TRF0915ILg1</strain>
        <tissue evidence="8">Whole body</tissue>
    </source>
</reference>
<dbReference type="Pfam" id="PF05986">
    <property type="entry name" value="ADAMTS_spacer1"/>
    <property type="match status" value="1"/>
</dbReference>
<dbReference type="Gene3D" id="2.20.100.10">
    <property type="entry name" value="Thrombospondin type-1 (TSP1) repeat"/>
    <property type="match status" value="4"/>
</dbReference>
<dbReference type="PANTHER" id="PTHR13723">
    <property type="entry name" value="ADAMTS A DISINTEGRIN AND METALLOPROTEASE WITH THROMBOSPONDIN MOTIFS PROTEASE"/>
    <property type="match status" value="1"/>
</dbReference>
<dbReference type="InterPro" id="IPR036383">
    <property type="entry name" value="TSP1_rpt_sf"/>
</dbReference>
<evidence type="ECO:0000256" key="6">
    <source>
        <dbReference type="SAM" id="SignalP"/>
    </source>
</evidence>
<protein>
    <recommendedName>
        <fullName evidence="7">PLAC domain-containing protein</fullName>
    </recommendedName>
</protein>
<dbReference type="GO" id="GO:0006508">
    <property type="term" value="P:proteolysis"/>
    <property type="evidence" value="ECO:0007669"/>
    <property type="project" value="TreeGrafter"/>
</dbReference>
<dbReference type="Pfam" id="PF08686">
    <property type="entry name" value="PLAC"/>
    <property type="match status" value="1"/>
</dbReference>
<dbReference type="GO" id="GO:0031012">
    <property type="term" value="C:extracellular matrix"/>
    <property type="evidence" value="ECO:0007669"/>
    <property type="project" value="TreeGrafter"/>
</dbReference>
<evidence type="ECO:0000313" key="9">
    <source>
        <dbReference type="Proteomes" id="UP000801492"/>
    </source>
</evidence>
<evidence type="ECO:0000256" key="4">
    <source>
        <dbReference type="ARBA" id="ARBA00022737"/>
    </source>
</evidence>
<feature type="domain" description="PLAC" evidence="7">
    <location>
        <begin position="578"/>
        <end position="615"/>
    </location>
</feature>
<dbReference type="EMBL" id="VTPC01001805">
    <property type="protein sequence ID" value="KAF2901189.1"/>
    <property type="molecule type" value="Genomic_DNA"/>
</dbReference>
<dbReference type="InterPro" id="IPR010294">
    <property type="entry name" value="ADAMTS_spacer1"/>
</dbReference>
<proteinExistence type="predicted"/>